<keyword evidence="2 7" id="KW-0813">Transport</keyword>
<dbReference type="GeneID" id="20245324"/>
<dbReference type="SUPFAM" id="SSF55711">
    <property type="entry name" value="Subdomain of clathrin and coatomer appendage domain"/>
    <property type="match status" value="1"/>
</dbReference>
<dbReference type="SUPFAM" id="SSF48371">
    <property type="entry name" value="ARM repeat"/>
    <property type="match status" value="1"/>
</dbReference>
<dbReference type="OrthoDB" id="10254310at2759"/>
<keyword evidence="3 7" id="KW-0653">Protein transport</keyword>
<dbReference type="InterPro" id="IPR009028">
    <property type="entry name" value="Coatomer/calthrin_app_sub_C"/>
</dbReference>
<dbReference type="InterPro" id="IPR015151">
    <property type="entry name" value="B-adaptin_app_sub_C"/>
</dbReference>
<dbReference type="OMA" id="NPPEVQW"/>
<evidence type="ECO:0000259" key="8">
    <source>
        <dbReference type="SMART" id="SM00809"/>
    </source>
</evidence>
<keyword evidence="11" id="KW-1185">Reference proteome</keyword>
<dbReference type="InterPro" id="IPR008152">
    <property type="entry name" value="Clathrin_a/b/g-adaptin_app_Ig"/>
</dbReference>
<organism evidence="10 11">
    <name type="scientific">Lottia gigantea</name>
    <name type="common">Giant owl limpet</name>
    <dbReference type="NCBI Taxonomy" id="225164"/>
    <lineage>
        <taxon>Eukaryota</taxon>
        <taxon>Metazoa</taxon>
        <taxon>Spiralia</taxon>
        <taxon>Lophotrochozoa</taxon>
        <taxon>Mollusca</taxon>
        <taxon>Gastropoda</taxon>
        <taxon>Patellogastropoda</taxon>
        <taxon>Lottioidea</taxon>
        <taxon>Lottiidae</taxon>
        <taxon>Lottia</taxon>
    </lineage>
</organism>
<dbReference type="InterPro" id="IPR012295">
    <property type="entry name" value="TBP_dom_sf"/>
</dbReference>
<feature type="domain" description="Beta-adaptin appendage C-terminal subdomain" evidence="9">
    <location>
        <begin position="824"/>
        <end position="934"/>
    </location>
</feature>
<dbReference type="GO" id="GO:0031410">
    <property type="term" value="C:cytoplasmic vesicle"/>
    <property type="evidence" value="ECO:0007669"/>
    <property type="project" value="UniProtKB-ARBA"/>
</dbReference>
<evidence type="ECO:0000313" key="11">
    <source>
        <dbReference type="Proteomes" id="UP000030746"/>
    </source>
</evidence>
<dbReference type="EMBL" id="KB199861">
    <property type="protein sequence ID" value="ESP04190.1"/>
    <property type="molecule type" value="Genomic_DNA"/>
</dbReference>
<comment type="subcellular location">
    <subcellularLocation>
        <location evidence="6">Endomembrane system</location>
        <topology evidence="6">Peripheral membrane protein</topology>
        <orientation evidence="6">Cytoplasmic side</orientation>
    </subcellularLocation>
</comment>
<dbReference type="Gene3D" id="3.30.310.10">
    <property type="entry name" value="TATA-Binding Protein"/>
    <property type="match status" value="1"/>
</dbReference>
<comment type="similarity">
    <text evidence="1 7">Belongs to the adaptor complexes large subunit family.</text>
</comment>
<sequence>MTDSKYFTTTKKGEIFELKAELNSDKKEKKKEAVKKVIASMTVGKDVSALFPDVVNCMQTDNLELKKLVYLYLMNYAKSQPDMAIMAVNTFVKDCEDANPLIRALAVRTMGCIRVDKITEYLCEPLRKCLKDEDPYVRKTAAVCVAKLHDINSQLVEDQGFLDALRDLLSDSNPMVVANAVAAISEILDTSPTAQQVLEMNSVTINKLLTALNECTEWGQVFILDSISNYTPKDDKEAQSISERVTPRLAHANAAVVLSAIKVVMKYMEMLEPNSEYVTMLVKKLAPPLVTLLSAEPEIQYVALRNINLIVQKRSDILKNEMKVFFVKYNDPIYVKLEKLDIMIRLTNQSNIAQVLAELKEYATEVDVDFVRKSVRAIGRCAIKVEQAAERCVSTLLDLIQTKVNYVVQEAIVVIKDIFRKYPNKYESIIATLCENLDTLDEPEARASMIWIIGEYAERIDNADELLESFLEGFQDENAQVQLQLLTAIVKLFLKRPTNTQELVQQVLSLSTQDSDNPDLRDRGYIYWRLLSTDPAAAKEVVLAAKPLISEETDLIEPTLLDELICHISSLASVYHRPPNNFVEGRSSLRRSLPPRSASGNNVGDAVPEEVLQMQNSGQSSAPQATVIPGADSLIGDLLDMDLGGPSSYQQNQMFQTPSAQPVQTTAGIDLLGEGLDSLLGGGSTAGDALGGLGDIFSGGQSSSYVPPQEVFLPANKGKGLEISGTFARRNGQVFMELTFTNKAMQAMGDLGIQFNKNSFGLAPAAPINIPSPLPPNGSASTSLPLSTTGAVQKMEPLLALQAAIKNNIGVFYFSCTVPLHVLFTEDGEMDKKEFLSTWKEIPSQNEEQYTITNVQHSADSVSQKLRNSNIFTIAKRNVEGQDMLYQSLKLTNGIKVLAELKIQPGNNNFVLSLKCRALDIYAGVQLAYDTILHN</sequence>
<evidence type="ECO:0000259" key="9">
    <source>
        <dbReference type="SMART" id="SM01020"/>
    </source>
</evidence>
<dbReference type="InterPro" id="IPR002553">
    <property type="entry name" value="Clathrin/coatomer_adapt-like_N"/>
</dbReference>
<dbReference type="InterPro" id="IPR016024">
    <property type="entry name" value="ARM-type_fold"/>
</dbReference>
<feature type="domain" description="Clathrin adaptor alpha/beta/gamma-adaptin appendage Ig-like subdomain" evidence="8">
    <location>
        <begin position="705"/>
        <end position="815"/>
    </location>
</feature>
<accession>V4CP44</accession>
<keyword evidence="4" id="KW-0007">Acetylation</keyword>
<dbReference type="CTD" id="20245324"/>
<dbReference type="STRING" id="225164.V4CP44"/>
<dbReference type="Gene3D" id="2.60.40.1150">
    <property type="match status" value="1"/>
</dbReference>
<dbReference type="GO" id="GO:0012505">
    <property type="term" value="C:endomembrane system"/>
    <property type="evidence" value="ECO:0007669"/>
    <property type="project" value="UniProtKB-SubCell"/>
</dbReference>
<dbReference type="Pfam" id="PF01602">
    <property type="entry name" value="Adaptin_N"/>
    <property type="match status" value="1"/>
</dbReference>
<dbReference type="AlphaFoldDB" id="V4CP44"/>
<dbReference type="KEGG" id="lgi:LOTGIDRAFT_198868"/>
<dbReference type="InterPro" id="IPR000225">
    <property type="entry name" value="Armadillo"/>
</dbReference>
<dbReference type="Pfam" id="PF02883">
    <property type="entry name" value="Alpha_adaptinC2"/>
    <property type="match status" value="1"/>
</dbReference>
<evidence type="ECO:0000256" key="7">
    <source>
        <dbReference type="PIRNR" id="PIRNR002291"/>
    </source>
</evidence>
<dbReference type="FunFam" id="3.30.310.10:FF:000003">
    <property type="entry name" value="AP complex subunit beta"/>
    <property type="match status" value="1"/>
</dbReference>
<dbReference type="GO" id="GO:0030276">
    <property type="term" value="F:clathrin binding"/>
    <property type="evidence" value="ECO:0007669"/>
    <property type="project" value="InterPro"/>
</dbReference>
<dbReference type="SUPFAM" id="SSF49348">
    <property type="entry name" value="Clathrin adaptor appendage domain"/>
    <property type="match status" value="1"/>
</dbReference>
<dbReference type="PANTHER" id="PTHR11134">
    <property type="entry name" value="ADAPTOR COMPLEX SUBUNIT BETA FAMILY MEMBER"/>
    <property type="match status" value="1"/>
</dbReference>
<evidence type="ECO:0000256" key="5">
    <source>
        <dbReference type="ARBA" id="ARBA00023136"/>
    </source>
</evidence>
<dbReference type="GO" id="GO:0006886">
    <property type="term" value="P:intracellular protein transport"/>
    <property type="evidence" value="ECO:0007669"/>
    <property type="project" value="InterPro"/>
</dbReference>
<dbReference type="InterPro" id="IPR026739">
    <property type="entry name" value="AP_beta"/>
</dbReference>
<dbReference type="InterPro" id="IPR013037">
    <property type="entry name" value="Clathrin_b-adaptin_app_Ig-like"/>
</dbReference>
<dbReference type="RefSeq" id="XP_009045136.1">
    <property type="nucleotide sequence ID" value="XM_009046888.1"/>
</dbReference>
<dbReference type="InterPro" id="IPR016342">
    <property type="entry name" value="AP_complex_bsu_1_2_4"/>
</dbReference>
<proteinExistence type="inferred from homology"/>
<dbReference type="FunFam" id="1.25.10.10:FF:000002">
    <property type="entry name" value="AP complex subunit beta"/>
    <property type="match status" value="1"/>
</dbReference>
<dbReference type="SMART" id="SM00185">
    <property type="entry name" value="ARM"/>
    <property type="match status" value="2"/>
</dbReference>
<dbReference type="HOGENOM" id="CLU_006320_1_1_1"/>
<evidence type="ECO:0000256" key="3">
    <source>
        <dbReference type="ARBA" id="ARBA00022927"/>
    </source>
</evidence>
<gene>
    <name evidence="10" type="ORF">LOTGIDRAFT_198868</name>
</gene>
<dbReference type="GO" id="GO:0016192">
    <property type="term" value="P:vesicle-mediated transport"/>
    <property type="evidence" value="ECO:0007669"/>
    <property type="project" value="InterPro"/>
</dbReference>
<evidence type="ECO:0000256" key="2">
    <source>
        <dbReference type="ARBA" id="ARBA00022448"/>
    </source>
</evidence>
<dbReference type="FunFam" id="2.60.40.1150:FF:000001">
    <property type="entry name" value="AP complex subunit beta"/>
    <property type="match status" value="1"/>
</dbReference>
<evidence type="ECO:0000313" key="10">
    <source>
        <dbReference type="EMBL" id="ESP04190.1"/>
    </source>
</evidence>
<dbReference type="Proteomes" id="UP000030746">
    <property type="component" value="Unassembled WGS sequence"/>
</dbReference>
<dbReference type="InterPro" id="IPR013041">
    <property type="entry name" value="Clathrin_app_Ig-like_sf"/>
</dbReference>
<dbReference type="GO" id="GO:0030131">
    <property type="term" value="C:clathrin adaptor complex"/>
    <property type="evidence" value="ECO:0007669"/>
    <property type="project" value="InterPro"/>
</dbReference>
<name>V4CP44_LOTGI</name>
<dbReference type="Pfam" id="PF09066">
    <property type="entry name" value="B2-adapt-app_C"/>
    <property type="match status" value="1"/>
</dbReference>
<reference evidence="10 11" key="1">
    <citation type="journal article" date="2013" name="Nature">
        <title>Insights into bilaterian evolution from three spiralian genomes.</title>
        <authorList>
            <person name="Simakov O."/>
            <person name="Marletaz F."/>
            <person name="Cho S.J."/>
            <person name="Edsinger-Gonzales E."/>
            <person name="Havlak P."/>
            <person name="Hellsten U."/>
            <person name="Kuo D.H."/>
            <person name="Larsson T."/>
            <person name="Lv J."/>
            <person name="Arendt D."/>
            <person name="Savage R."/>
            <person name="Osoegawa K."/>
            <person name="de Jong P."/>
            <person name="Grimwood J."/>
            <person name="Chapman J.A."/>
            <person name="Shapiro H."/>
            <person name="Aerts A."/>
            <person name="Otillar R.P."/>
            <person name="Terry A.Y."/>
            <person name="Boore J.L."/>
            <person name="Grigoriev I.V."/>
            <person name="Lindberg D.R."/>
            <person name="Seaver E.C."/>
            <person name="Weisblat D.A."/>
            <person name="Putnam N.H."/>
            <person name="Rokhsar D.S."/>
        </authorList>
    </citation>
    <scope>NUCLEOTIDE SEQUENCE [LARGE SCALE GENOMIC DNA]</scope>
</reference>
<evidence type="ECO:0000256" key="6">
    <source>
        <dbReference type="ARBA" id="ARBA00029433"/>
    </source>
</evidence>
<evidence type="ECO:0000256" key="1">
    <source>
        <dbReference type="ARBA" id="ARBA00006613"/>
    </source>
</evidence>
<dbReference type="InterPro" id="IPR011989">
    <property type="entry name" value="ARM-like"/>
</dbReference>
<keyword evidence="5 7" id="KW-0472">Membrane</keyword>
<dbReference type="SMART" id="SM00809">
    <property type="entry name" value="Alpha_adaptinC2"/>
    <property type="match status" value="1"/>
</dbReference>
<protein>
    <recommendedName>
        <fullName evidence="7">AP complex subunit beta</fullName>
    </recommendedName>
</protein>
<dbReference type="SMART" id="SM01020">
    <property type="entry name" value="B2-adapt-app_C"/>
    <property type="match status" value="1"/>
</dbReference>
<evidence type="ECO:0000256" key="4">
    <source>
        <dbReference type="ARBA" id="ARBA00022990"/>
    </source>
</evidence>
<dbReference type="Gene3D" id="1.25.10.10">
    <property type="entry name" value="Leucine-rich Repeat Variant"/>
    <property type="match status" value="1"/>
</dbReference>
<dbReference type="PIRSF" id="PIRSF002291">
    <property type="entry name" value="AP_complex_beta"/>
    <property type="match status" value="1"/>
</dbReference>